<organism evidence="2 3">
    <name type="scientific">Paenibacillus nasutitermitis</name>
    <dbReference type="NCBI Taxonomy" id="1652958"/>
    <lineage>
        <taxon>Bacteria</taxon>
        <taxon>Bacillati</taxon>
        <taxon>Bacillota</taxon>
        <taxon>Bacilli</taxon>
        <taxon>Bacillales</taxon>
        <taxon>Paenibacillaceae</taxon>
        <taxon>Paenibacillus</taxon>
    </lineage>
</organism>
<dbReference type="Pfam" id="PF13200">
    <property type="entry name" value="DUF4015"/>
    <property type="match status" value="1"/>
</dbReference>
<keyword evidence="3" id="KW-1185">Reference proteome</keyword>
<proteinExistence type="predicted"/>
<dbReference type="SUPFAM" id="SSF51445">
    <property type="entry name" value="(Trans)glycosidases"/>
    <property type="match status" value="1"/>
</dbReference>
<reference evidence="2" key="1">
    <citation type="journal article" date="2014" name="Int. J. Syst. Evol. Microbiol.">
        <title>Complete genome sequence of Corynebacterium casei LMG S-19264T (=DSM 44701T), isolated from a smear-ripened cheese.</title>
        <authorList>
            <consortium name="US DOE Joint Genome Institute (JGI-PGF)"/>
            <person name="Walter F."/>
            <person name="Albersmeier A."/>
            <person name="Kalinowski J."/>
            <person name="Ruckert C."/>
        </authorList>
    </citation>
    <scope>NUCLEOTIDE SEQUENCE</scope>
    <source>
        <strain evidence="2">CGMCC 1.15178</strain>
    </source>
</reference>
<sequence length="314" mass="35557">MDRLIQLIDRTDLNAVVIDVKNDYGEMTYTSNVPEVRNMGANARPAIRDVRELIARLHSRNIYCIGRIVTFKDPLYIRKKPEMALQKKSGGIWQDQQDKAWVDPFQTAPHSYNIAIAEEAARLGFDEIQFDYVRFPDNGPKVDKEVRYANRNGQSKAEAIQYFLQQAGDRIHGAGAILSADVFGLVTSSEDDMGIGQIWPSIASVVDVISPMTYPSHYSQGMYGVSKPDLQPYAIIHKAMKDARLRNDSLSADPFKKAARIRPWLQGFTATWVKPHQHYGADQILTQIKAAKDQGVKEFLLWSPTCKYDYRSSN</sequence>
<dbReference type="AlphaFoldDB" id="A0A916ZGS8"/>
<evidence type="ECO:0000259" key="1">
    <source>
        <dbReference type="Pfam" id="PF13200"/>
    </source>
</evidence>
<evidence type="ECO:0000313" key="3">
    <source>
        <dbReference type="Proteomes" id="UP000612456"/>
    </source>
</evidence>
<protein>
    <recommendedName>
        <fullName evidence="1">DUF4015 domain-containing protein</fullName>
    </recommendedName>
</protein>
<evidence type="ECO:0000313" key="2">
    <source>
        <dbReference type="EMBL" id="GGD96936.1"/>
    </source>
</evidence>
<accession>A0A916ZGS8</accession>
<gene>
    <name evidence="2" type="ORF">GCM10010911_64600</name>
</gene>
<dbReference type="Proteomes" id="UP000612456">
    <property type="component" value="Unassembled WGS sequence"/>
</dbReference>
<name>A0A916ZGS8_9BACL</name>
<dbReference type="EMBL" id="BMHP01000008">
    <property type="protein sequence ID" value="GGD96936.1"/>
    <property type="molecule type" value="Genomic_DNA"/>
</dbReference>
<dbReference type="Gene3D" id="3.20.20.80">
    <property type="entry name" value="Glycosidases"/>
    <property type="match status" value="1"/>
</dbReference>
<feature type="domain" description="DUF4015" evidence="1">
    <location>
        <begin position="1"/>
        <end position="308"/>
    </location>
</feature>
<dbReference type="InterPro" id="IPR025275">
    <property type="entry name" value="DUF4015"/>
</dbReference>
<reference evidence="2" key="2">
    <citation type="submission" date="2020-09" db="EMBL/GenBank/DDBJ databases">
        <authorList>
            <person name="Sun Q."/>
            <person name="Zhou Y."/>
        </authorList>
    </citation>
    <scope>NUCLEOTIDE SEQUENCE</scope>
    <source>
        <strain evidence="2">CGMCC 1.15178</strain>
    </source>
</reference>
<dbReference type="InterPro" id="IPR017853">
    <property type="entry name" value="GH"/>
</dbReference>
<comment type="caution">
    <text evidence="2">The sequence shown here is derived from an EMBL/GenBank/DDBJ whole genome shotgun (WGS) entry which is preliminary data.</text>
</comment>